<evidence type="ECO:0000313" key="3">
    <source>
        <dbReference type="Proteomes" id="UP000241964"/>
    </source>
</evidence>
<reference evidence="2 3" key="1">
    <citation type="submission" date="2018-03" db="EMBL/GenBank/DDBJ databases">
        <title>Genomic Encyclopedia of Archaeal and Bacterial Type Strains, Phase II (KMG-II): from individual species to whole genera.</title>
        <authorList>
            <person name="Goeker M."/>
        </authorList>
    </citation>
    <scope>NUCLEOTIDE SEQUENCE [LARGE SCALE GENOMIC DNA]</scope>
    <source>
        <strain evidence="2 3">DSM 29057</strain>
    </source>
</reference>
<dbReference type="EMBL" id="PYAS01000017">
    <property type="protein sequence ID" value="PSL23232.1"/>
    <property type="molecule type" value="Genomic_DNA"/>
</dbReference>
<accession>A0A2P8FND9</accession>
<protein>
    <submittedName>
        <fullName evidence="2">Uncharacterized protein</fullName>
    </submittedName>
</protein>
<proteinExistence type="predicted"/>
<dbReference type="RefSeq" id="WP_106598866.1">
    <property type="nucleotide sequence ID" value="NZ_PYAS01000017.1"/>
</dbReference>
<organism evidence="2 3">
    <name type="scientific">Dyadobacter jiangsuensis</name>
    <dbReference type="NCBI Taxonomy" id="1591085"/>
    <lineage>
        <taxon>Bacteria</taxon>
        <taxon>Pseudomonadati</taxon>
        <taxon>Bacteroidota</taxon>
        <taxon>Cytophagia</taxon>
        <taxon>Cytophagales</taxon>
        <taxon>Spirosomataceae</taxon>
        <taxon>Dyadobacter</taxon>
    </lineage>
</organism>
<evidence type="ECO:0000256" key="1">
    <source>
        <dbReference type="SAM" id="Phobius"/>
    </source>
</evidence>
<dbReference type="AlphaFoldDB" id="A0A2P8FND9"/>
<dbReference type="Proteomes" id="UP000241964">
    <property type="component" value="Unassembled WGS sequence"/>
</dbReference>
<gene>
    <name evidence="2" type="ORF">CLV60_117109</name>
</gene>
<keyword evidence="1" id="KW-0472">Membrane</keyword>
<evidence type="ECO:0000313" key="2">
    <source>
        <dbReference type="EMBL" id="PSL23232.1"/>
    </source>
</evidence>
<keyword evidence="3" id="KW-1185">Reference proteome</keyword>
<comment type="caution">
    <text evidence="2">The sequence shown here is derived from an EMBL/GenBank/DDBJ whole genome shotgun (WGS) entry which is preliminary data.</text>
</comment>
<keyword evidence="1" id="KW-1133">Transmembrane helix</keyword>
<feature type="transmembrane region" description="Helical" evidence="1">
    <location>
        <begin position="6"/>
        <end position="28"/>
    </location>
</feature>
<sequence>MEIANLLSDIILIASGAWLVFQLGRLAYRSVRFIYNALYGDFVLTNPRTGKSVTLGRYHRDGLSQEIEDILD</sequence>
<keyword evidence="1" id="KW-0812">Transmembrane</keyword>
<dbReference type="OrthoDB" id="965586at2"/>
<name>A0A2P8FND9_9BACT</name>